<dbReference type="Proteomes" id="UP001150603">
    <property type="component" value="Unassembled WGS sequence"/>
</dbReference>
<name>A0ACC1J8E4_9FUNG</name>
<gene>
    <name evidence="1" type="ORF">FBU59_003511</name>
</gene>
<evidence type="ECO:0000313" key="2">
    <source>
        <dbReference type="Proteomes" id="UP001150603"/>
    </source>
</evidence>
<dbReference type="EMBL" id="JANBPW010002271">
    <property type="protein sequence ID" value="KAJ1941394.1"/>
    <property type="molecule type" value="Genomic_DNA"/>
</dbReference>
<proteinExistence type="predicted"/>
<protein>
    <submittedName>
        <fullName evidence="1">Uncharacterized protein</fullName>
    </submittedName>
</protein>
<keyword evidence="2" id="KW-1185">Reference proteome</keyword>
<accession>A0ACC1J8E4</accession>
<sequence>MRLPFDLSVLVSQYLDTKDIYSCMLVSQGWRTLVSDHAVLHQRLMKYSHFDQEQVLFRGPRSGSNQNHEPEEAGKRQMNKDEDGDLKDEDKKYTIEQRVTTQLIRAPKVLPHLMSKLMNREERWRTGVPRMRMYLPPVGMDGIDADIREEWEGPVKTVKLKCGIVCVLYEAGKTLRVWDLDHHYQRLRDLADEFTEEHREALEQSPRTCMLRSLTDKEAEVVVECVNLSGRVHAPKLRVVRLQNKPELFDFFPSEDRLVTSSAAGKIDVYDLATGKHLREFCVDKGKIGSLHIWQDFVVVGHGSMITLLNHKTGEVLEDGLHTAHQYAITAVFVLDNDNHMLSVDESGVMVITDRSKARANIDTLLNTPLHPLIYHGNTGAPYAMRLLHMAHLCVWGKYTLGQYELYQPGVSQLPRISELMLIGGPEEEEGEPEEHDGHTQDGDAAATSASDGGHGSAAGADKSDEAQRLETLNQLVRSERDVERIYSEVIGDRDGPALGGKRMRGLQQNTVPQKDRYHILNINSRFADLEGNIATLDFRRV</sequence>
<feature type="non-terminal residue" evidence="1">
    <location>
        <position position="542"/>
    </location>
</feature>
<reference evidence="1" key="1">
    <citation type="submission" date="2022-07" db="EMBL/GenBank/DDBJ databases">
        <title>Phylogenomic reconstructions and comparative analyses of Kickxellomycotina fungi.</title>
        <authorList>
            <person name="Reynolds N.K."/>
            <person name="Stajich J.E."/>
            <person name="Barry K."/>
            <person name="Grigoriev I.V."/>
            <person name="Crous P."/>
            <person name="Smith M.E."/>
        </authorList>
    </citation>
    <scope>NUCLEOTIDE SEQUENCE</scope>
    <source>
        <strain evidence="1">NRRL 5244</strain>
    </source>
</reference>
<comment type="caution">
    <text evidence="1">The sequence shown here is derived from an EMBL/GenBank/DDBJ whole genome shotgun (WGS) entry which is preliminary data.</text>
</comment>
<organism evidence="1 2">
    <name type="scientific">Linderina macrospora</name>
    <dbReference type="NCBI Taxonomy" id="4868"/>
    <lineage>
        <taxon>Eukaryota</taxon>
        <taxon>Fungi</taxon>
        <taxon>Fungi incertae sedis</taxon>
        <taxon>Zoopagomycota</taxon>
        <taxon>Kickxellomycotina</taxon>
        <taxon>Kickxellomycetes</taxon>
        <taxon>Kickxellales</taxon>
        <taxon>Kickxellaceae</taxon>
        <taxon>Linderina</taxon>
    </lineage>
</organism>
<evidence type="ECO:0000313" key="1">
    <source>
        <dbReference type="EMBL" id="KAJ1941394.1"/>
    </source>
</evidence>